<comment type="caution">
    <text evidence="2">The sequence shown here is derived from an EMBL/GenBank/DDBJ whole genome shotgun (WGS) entry which is preliminary data.</text>
</comment>
<feature type="domain" description="SIS" evidence="1">
    <location>
        <begin position="27"/>
        <end position="162"/>
    </location>
</feature>
<dbReference type="CDD" id="cd05710">
    <property type="entry name" value="SIS_1"/>
    <property type="match status" value="1"/>
</dbReference>
<proteinExistence type="predicted"/>
<keyword evidence="3" id="KW-1185">Reference proteome</keyword>
<dbReference type="GO" id="GO:0006047">
    <property type="term" value="P:UDP-N-acetylglucosamine metabolic process"/>
    <property type="evidence" value="ECO:0007669"/>
    <property type="project" value="TreeGrafter"/>
</dbReference>
<dbReference type="GO" id="GO:0006487">
    <property type="term" value="P:protein N-linked glycosylation"/>
    <property type="evidence" value="ECO:0007669"/>
    <property type="project" value="TreeGrafter"/>
</dbReference>
<gene>
    <name evidence="2" type="ORF">H8705_06085</name>
</gene>
<dbReference type="Pfam" id="PF01380">
    <property type="entry name" value="SIS"/>
    <property type="match status" value="1"/>
</dbReference>
<organism evidence="2 3">
    <name type="scientific">Youxingia wuxianensis</name>
    <dbReference type="NCBI Taxonomy" id="2763678"/>
    <lineage>
        <taxon>Bacteria</taxon>
        <taxon>Bacillati</taxon>
        <taxon>Bacillota</taxon>
        <taxon>Clostridia</taxon>
        <taxon>Eubacteriales</taxon>
        <taxon>Oscillospiraceae</taxon>
        <taxon>Youxingia</taxon>
    </lineage>
</organism>
<evidence type="ECO:0000259" key="1">
    <source>
        <dbReference type="PROSITE" id="PS51464"/>
    </source>
</evidence>
<dbReference type="InterPro" id="IPR024713">
    <property type="entry name" value="Fructosamine_deglycase_FrlB"/>
</dbReference>
<dbReference type="Proteomes" id="UP000623678">
    <property type="component" value="Unassembled WGS sequence"/>
</dbReference>
<dbReference type="AlphaFoldDB" id="A0A926IGR6"/>
<evidence type="ECO:0000313" key="3">
    <source>
        <dbReference type="Proteomes" id="UP000623678"/>
    </source>
</evidence>
<dbReference type="RefSeq" id="WP_262394941.1">
    <property type="nucleotide sequence ID" value="NZ_JACRTD010000004.1"/>
</dbReference>
<dbReference type="Gene3D" id="3.40.50.10490">
    <property type="entry name" value="Glucose-6-phosphate isomerase like protein, domain 1"/>
    <property type="match status" value="2"/>
</dbReference>
<dbReference type="PANTHER" id="PTHR10937">
    <property type="entry name" value="GLUCOSAMINE--FRUCTOSE-6-PHOSPHATE AMINOTRANSFERASE, ISOMERIZING"/>
    <property type="match status" value="1"/>
</dbReference>
<evidence type="ECO:0000313" key="2">
    <source>
        <dbReference type="EMBL" id="MBC8585149.1"/>
    </source>
</evidence>
<dbReference type="InterPro" id="IPR035488">
    <property type="entry name" value="FrlB_SIS"/>
</dbReference>
<dbReference type="InterPro" id="IPR046348">
    <property type="entry name" value="SIS_dom_sf"/>
</dbReference>
<dbReference type="GO" id="GO:0097367">
    <property type="term" value="F:carbohydrate derivative binding"/>
    <property type="evidence" value="ECO:0007669"/>
    <property type="project" value="InterPro"/>
</dbReference>
<dbReference type="SUPFAM" id="SSF53697">
    <property type="entry name" value="SIS domain"/>
    <property type="match status" value="1"/>
</dbReference>
<name>A0A926IGR6_9FIRM</name>
<accession>A0A926IGR6</accession>
<dbReference type="PIRSF" id="PIRSF009290">
    <property type="entry name" value="FrlB"/>
    <property type="match status" value="1"/>
</dbReference>
<dbReference type="GO" id="GO:0004360">
    <property type="term" value="F:glutamine-fructose-6-phosphate transaminase (isomerizing) activity"/>
    <property type="evidence" value="ECO:0007669"/>
    <property type="project" value="TreeGrafter"/>
</dbReference>
<reference evidence="2" key="1">
    <citation type="submission" date="2020-08" db="EMBL/GenBank/DDBJ databases">
        <title>Genome public.</title>
        <authorList>
            <person name="Liu C."/>
            <person name="Sun Q."/>
        </authorList>
    </citation>
    <scope>NUCLEOTIDE SEQUENCE</scope>
    <source>
        <strain evidence="2">NSJ-64</strain>
    </source>
</reference>
<sequence length="337" mass="38622">MDKKYLEEYVGKMGKLLEKRGEIEKIIDSAMALGKKNLFLVGIGGTIAVMRPFEQFFKKMSDAQVYAENAAMLITTGNRHLGKDSVCFFMSDSGNTKEIIEAIHYCKERGAVTIASLGAENSPIEKLVDYSVVNLNKDSYSSDADYYMNYMFFSYYLYKRGEFPQYEKFIANLNRLPVALAQVKEQADEQGKDYAPKYLDDNYHIFTAGGDIWGEVYCYAMCVLEEMQWIRTKSVHAADFFHGTLELVDDNTHVVLVKGEDESRPLADRIEAFCKKYTKKFTVYDTKDYALEGIDKDIRGMFAPIVVTCALGRISPHLQEVTGHDLSYRRYYKKVEY</sequence>
<dbReference type="GO" id="GO:0006002">
    <property type="term" value="P:fructose 6-phosphate metabolic process"/>
    <property type="evidence" value="ECO:0007669"/>
    <property type="project" value="TreeGrafter"/>
</dbReference>
<dbReference type="InterPro" id="IPR001347">
    <property type="entry name" value="SIS_dom"/>
</dbReference>
<protein>
    <submittedName>
        <fullName evidence="2">SIS domain-containing protein</fullName>
    </submittedName>
</protein>
<dbReference type="PROSITE" id="PS51464">
    <property type="entry name" value="SIS"/>
    <property type="match status" value="1"/>
</dbReference>
<dbReference type="EMBL" id="JACRTD010000004">
    <property type="protein sequence ID" value="MBC8585149.1"/>
    <property type="molecule type" value="Genomic_DNA"/>
</dbReference>
<dbReference type="PANTHER" id="PTHR10937:SF14">
    <property type="entry name" value="FRUCTOSELYSINE 6-PHOSPHATE DEGLYCASE"/>
    <property type="match status" value="1"/>
</dbReference>